<protein>
    <submittedName>
        <fullName evidence="1">Uncharacterized protein</fullName>
    </submittedName>
</protein>
<proteinExistence type="predicted"/>
<reference evidence="1" key="1">
    <citation type="journal article" date="2015" name="Nature">
        <title>Complex archaea that bridge the gap between prokaryotes and eukaryotes.</title>
        <authorList>
            <person name="Spang A."/>
            <person name="Saw J.H."/>
            <person name="Jorgensen S.L."/>
            <person name="Zaremba-Niedzwiedzka K."/>
            <person name="Martijn J."/>
            <person name="Lind A.E."/>
            <person name="van Eijk R."/>
            <person name="Schleper C."/>
            <person name="Guy L."/>
            <person name="Ettema T.J."/>
        </authorList>
    </citation>
    <scope>NUCLEOTIDE SEQUENCE</scope>
</reference>
<name>A0A0F9LXN2_9ZZZZ</name>
<dbReference type="AlphaFoldDB" id="A0A0F9LXN2"/>
<gene>
    <name evidence="1" type="ORF">LCGC14_1143520</name>
</gene>
<evidence type="ECO:0000313" key="1">
    <source>
        <dbReference type="EMBL" id="KKM99874.1"/>
    </source>
</evidence>
<organism evidence="1">
    <name type="scientific">marine sediment metagenome</name>
    <dbReference type="NCBI Taxonomy" id="412755"/>
    <lineage>
        <taxon>unclassified sequences</taxon>
        <taxon>metagenomes</taxon>
        <taxon>ecological metagenomes</taxon>
    </lineage>
</organism>
<dbReference type="EMBL" id="LAZR01005447">
    <property type="protein sequence ID" value="KKM99874.1"/>
    <property type="molecule type" value="Genomic_DNA"/>
</dbReference>
<accession>A0A0F9LXN2</accession>
<sequence>MKIRFKVRESFSVGYFTIKIWKISITKIIKILEILNSE</sequence>
<comment type="caution">
    <text evidence="1">The sequence shown here is derived from an EMBL/GenBank/DDBJ whole genome shotgun (WGS) entry which is preliminary data.</text>
</comment>